<gene>
    <name evidence="6" type="ORF">J2Z30_009568</name>
</gene>
<dbReference type="InterPro" id="IPR006059">
    <property type="entry name" value="SBP"/>
</dbReference>
<reference evidence="6 7" key="1">
    <citation type="submission" date="2021-03" db="EMBL/GenBank/DDBJ databases">
        <title>Genomic Encyclopedia of Type Strains, Phase IV (KMG-IV): sequencing the most valuable type-strain genomes for metagenomic binning, comparative biology and taxonomic classification.</title>
        <authorList>
            <person name="Goeker M."/>
        </authorList>
    </citation>
    <scope>NUCLEOTIDE SEQUENCE [LARGE SCALE GENOMIC DNA]</scope>
    <source>
        <strain evidence="6 7">DSM 41954</strain>
    </source>
</reference>
<keyword evidence="3" id="KW-0472">Membrane</keyword>
<evidence type="ECO:0000256" key="3">
    <source>
        <dbReference type="ARBA" id="ARBA00023136"/>
    </source>
</evidence>
<organism evidence="6 7">
    <name type="scientific">Streptomyces iranensis</name>
    <dbReference type="NCBI Taxonomy" id="576784"/>
    <lineage>
        <taxon>Bacteria</taxon>
        <taxon>Bacillati</taxon>
        <taxon>Actinomycetota</taxon>
        <taxon>Actinomycetes</taxon>
        <taxon>Kitasatosporales</taxon>
        <taxon>Streptomycetaceae</taxon>
        <taxon>Streptomyces</taxon>
        <taxon>Streptomyces violaceusniger group</taxon>
    </lineage>
</organism>
<keyword evidence="1" id="KW-1003">Cell membrane</keyword>
<evidence type="ECO:0000256" key="1">
    <source>
        <dbReference type="ARBA" id="ARBA00022475"/>
    </source>
</evidence>
<evidence type="ECO:0000256" key="5">
    <source>
        <dbReference type="ARBA" id="ARBA00023288"/>
    </source>
</evidence>
<dbReference type="RefSeq" id="WP_209469147.1">
    <property type="nucleotide sequence ID" value="NZ_BAABDR010000070.1"/>
</dbReference>
<dbReference type="SUPFAM" id="SSF53850">
    <property type="entry name" value="Periplasmic binding protein-like II"/>
    <property type="match status" value="1"/>
</dbReference>
<evidence type="ECO:0000256" key="4">
    <source>
        <dbReference type="ARBA" id="ARBA00023139"/>
    </source>
</evidence>
<dbReference type="PANTHER" id="PTHR43649">
    <property type="entry name" value="ARABINOSE-BINDING PROTEIN-RELATED"/>
    <property type="match status" value="1"/>
</dbReference>
<accession>A0ABS4N8X8</accession>
<proteinExistence type="predicted"/>
<dbReference type="InterPro" id="IPR050490">
    <property type="entry name" value="Bact_solute-bd_prot1"/>
</dbReference>
<evidence type="ECO:0000313" key="6">
    <source>
        <dbReference type="EMBL" id="MBP2068487.1"/>
    </source>
</evidence>
<keyword evidence="7" id="KW-1185">Reference proteome</keyword>
<protein>
    <submittedName>
        <fullName evidence="6">ABC-type glycerol-3-phosphate transport system substrate-binding protein</fullName>
    </submittedName>
</protein>
<evidence type="ECO:0000256" key="2">
    <source>
        <dbReference type="ARBA" id="ARBA00022729"/>
    </source>
</evidence>
<keyword evidence="4" id="KW-0564">Palmitate</keyword>
<keyword evidence="5" id="KW-0449">Lipoprotein</keyword>
<dbReference type="Proteomes" id="UP000756710">
    <property type="component" value="Unassembled WGS sequence"/>
</dbReference>
<keyword evidence="2" id="KW-0732">Signal</keyword>
<dbReference type="Pfam" id="PF01547">
    <property type="entry name" value="SBP_bac_1"/>
    <property type="match status" value="1"/>
</dbReference>
<comment type="caution">
    <text evidence="6">The sequence shown here is derived from an EMBL/GenBank/DDBJ whole genome shotgun (WGS) entry which is preliminary data.</text>
</comment>
<dbReference type="EMBL" id="JAGGLR010000043">
    <property type="protein sequence ID" value="MBP2068487.1"/>
    <property type="molecule type" value="Genomic_DNA"/>
</dbReference>
<dbReference type="PANTHER" id="PTHR43649:SF33">
    <property type="entry name" value="POLYGALACTURONAN_RHAMNOGALACTURONAN-BINDING PROTEIN YTCQ"/>
    <property type="match status" value="1"/>
</dbReference>
<name>A0ABS4N8X8_9ACTN</name>
<sequence>MNRWSDPNSQKAANAMFSGFTKATGIKITNQVQPSSGSTYQPAVRTAFSSNTPPALATDISGPEVYNLARAGVLMDLTSIYQGIKSKARAGAVAGSEVDGKIWGLSDGATIGNCVFYNPDYLAKYHVDAAAITTTSQWLAAMSHIKKAGGTPILIGAKDQWPGGHYLNDLVQRRLGSAAATQLYNRTVLPKQGDKIKWTDDQVIAAFRDYLAFKPLFQDGFLGEAAATTDGQFLAGKAGFYEMGSWLLSTMRQTPPSFTPGVMLFPTVEGGAGHGNEVTLGNDTIIVSAKANADAVRKFFDYFTRPDSLARWSGSMFVSPPYRFDASAVKVDSPVLGKLFGRINSFSANAGRDGAALFNDQAIDVNIYSRYIWQGSVGLMTGELSPERLCQKLEEATVRAQRKLG</sequence>
<dbReference type="Gene3D" id="3.40.190.10">
    <property type="entry name" value="Periplasmic binding protein-like II"/>
    <property type="match status" value="2"/>
</dbReference>
<evidence type="ECO:0000313" key="7">
    <source>
        <dbReference type="Proteomes" id="UP000756710"/>
    </source>
</evidence>